<dbReference type="PANTHER" id="PTHR40254:SF1">
    <property type="entry name" value="BLR0577 PROTEIN"/>
    <property type="match status" value="1"/>
</dbReference>
<dbReference type="InterPro" id="IPR038732">
    <property type="entry name" value="HpyO/CreE_NAD-binding"/>
</dbReference>
<dbReference type="RefSeq" id="WP_197677031.1">
    <property type="nucleotide sequence ID" value="NZ_LT629749.1"/>
</dbReference>
<protein>
    <submittedName>
        <fullName evidence="3">FAD-NAD(P)-binding</fullName>
    </submittedName>
</protein>
<sequence>MVEPEDDGTGTAGAASLVLVLVGLGPRGAGLLERLVSNAAVLDRGPVEVHLVDPFPPGPGRVWRDDQSELLRLNTTAEDLTAFVDASVTMDGPVTSGPTLFAWCRSEGAELPDAALVAEAAALGPLDFPSRRLASAYLAAAFDRAVARAPAGMTITSHAQRAVDVVRSDAGGRDRVVLDDGATLLADAVVLLTSHVDVAPAPPYAALAAFADDHGLTYLPPAYGGDLDLGPVGAGEDVLVRGFGLGFVDLMILLTEGRGGKFLTDPTDDDGARLRYEPSGAEPRLLVGSRRGVPYHAKPMYRLQAPRPAATTFCTPGAVTALLEQGRPITFLRDLWPLVGREVTWAYYLELAQGHPGRVRVPWPQFAATFADLEWGSAGYAQWIATVVPDPADRLDLAALDRPLRDRQVADRAELARLVRSYVRADLARRQDVAFSADLGAFHALLAVLPVLGPALASPQMDPRSLVQEFLGWFMGFFSFYASGPPPDRLEQLLALEEAGVVAFLGGGLEISTDPDRGAFVARSTTVPGEVRARTLVDATLPAFDLGRTEDPLLAALAARGEAVGQVLTAADGERLETGQLAVDPAHRLRRADGSSASRRFALGMHTTVKSAAFARPASNGPVHRHNDQVARTLLALAPLPDPPPIDDPTAAPGGPGGQ</sequence>
<keyword evidence="4" id="KW-1185">Reference proteome</keyword>
<organism evidence="3 4">
    <name type="scientific">Friedmanniella luteola</name>
    <dbReference type="NCBI Taxonomy" id="546871"/>
    <lineage>
        <taxon>Bacteria</taxon>
        <taxon>Bacillati</taxon>
        <taxon>Actinomycetota</taxon>
        <taxon>Actinomycetes</taxon>
        <taxon>Propionibacteriales</taxon>
        <taxon>Nocardioidaceae</taxon>
        <taxon>Friedmanniella</taxon>
    </lineage>
</organism>
<evidence type="ECO:0000259" key="2">
    <source>
        <dbReference type="Pfam" id="PF13454"/>
    </source>
</evidence>
<dbReference type="AlphaFoldDB" id="A0A1H1WIT1"/>
<feature type="region of interest" description="Disordered" evidence="1">
    <location>
        <begin position="639"/>
        <end position="659"/>
    </location>
</feature>
<dbReference type="Pfam" id="PF13454">
    <property type="entry name" value="NAD_binding_9"/>
    <property type="match status" value="1"/>
</dbReference>
<dbReference type="Proteomes" id="UP000199092">
    <property type="component" value="Chromosome I"/>
</dbReference>
<reference evidence="3 4" key="1">
    <citation type="submission" date="2016-10" db="EMBL/GenBank/DDBJ databases">
        <authorList>
            <person name="de Groot N.N."/>
        </authorList>
    </citation>
    <scope>NUCLEOTIDE SEQUENCE [LARGE SCALE GENOMIC DNA]</scope>
    <source>
        <strain evidence="3 4">DSM 21741</strain>
    </source>
</reference>
<dbReference type="STRING" id="546871.SAMN04488543_2743"/>
<dbReference type="InterPro" id="IPR052189">
    <property type="entry name" value="L-asp_N-monooxygenase_NS-form"/>
</dbReference>
<gene>
    <name evidence="3" type="ORF">SAMN04488543_2743</name>
</gene>
<accession>A0A1H1WIT1</accession>
<name>A0A1H1WIT1_9ACTN</name>
<feature type="domain" description="FAD-dependent urate hydroxylase HpyO/Asp monooxygenase CreE-like FAD/NAD(P)-binding" evidence="2">
    <location>
        <begin position="20"/>
        <end position="195"/>
    </location>
</feature>
<dbReference type="PANTHER" id="PTHR40254">
    <property type="entry name" value="BLR0577 PROTEIN"/>
    <property type="match status" value="1"/>
</dbReference>
<evidence type="ECO:0000313" key="3">
    <source>
        <dbReference type="EMBL" id="SDS97005.1"/>
    </source>
</evidence>
<evidence type="ECO:0000256" key="1">
    <source>
        <dbReference type="SAM" id="MobiDB-lite"/>
    </source>
</evidence>
<proteinExistence type="predicted"/>
<dbReference type="EMBL" id="LT629749">
    <property type="protein sequence ID" value="SDS97005.1"/>
    <property type="molecule type" value="Genomic_DNA"/>
</dbReference>
<evidence type="ECO:0000313" key="4">
    <source>
        <dbReference type="Proteomes" id="UP000199092"/>
    </source>
</evidence>